<evidence type="ECO:0000256" key="1">
    <source>
        <dbReference type="ARBA" id="ARBA00004496"/>
    </source>
</evidence>
<dbReference type="EC" id="3.6.4.6" evidence="6"/>
<organism evidence="8 9">
    <name type="scientific">Bugula neritina</name>
    <name type="common">Brown bryozoan</name>
    <name type="synonym">Sertularia neritina</name>
    <dbReference type="NCBI Taxonomy" id="10212"/>
    <lineage>
        <taxon>Eukaryota</taxon>
        <taxon>Metazoa</taxon>
        <taxon>Spiralia</taxon>
        <taxon>Lophotrochozoa</taxon>
        <taxon>Bryozoa</taxon>
        <taxon>Gymnolaemata</taxon>
        <taxon>Cheilostomatida</taxon>
        <taxon>Flustrina</taxon>
        <taxon>Buguloidea</taxon>
        <taxon>Bugulidae</taxon>
        <taxon>Bugula</taxon>
    </lineage>
</organism>
<dbReference type="GO" id="GO:0005524">
    <property type="term" value="F:ATP binding"/>
    <property type="evidence" value="ECO:0007669"/>
    <property type="project" value="UniProtKB-UniRule"/>
</dbReference>
<dbReference type="GO" id="GO:0006891">
    <property type="term" value="P:intra-Golgi vesicle-mediated transport"/>
    <property type="evidence" value="ECO:0007669"/>
    <property type="project" value="TreeGrafter"/>
</dbReference>
<dbReference type="GO" id="GO:0046872">
    <property type="term" value="F:metal ion binding"/>
    <property type="evidence" value="ECO:0007669"/>
    <property type="project" value="UniProtKB-UniRule"/>
</dbReference>
<keyword evidence="6" id="KW-0813">Transport</keyword>
<keyword evidence="6" id="KW-0931">ER-Golgi transport</keyword>
<protein>
    <recommendedName>
        <fullName evidence="6">Vesicle-fusing ATPase</fullName>
        <ecNumber evidence="6">3.6.4.6</ecNumber>
    </recommendedName>
</protein>
<dbReference type="GO" id="GO:0043001">
    <property type="term" value="P:Golgi to plasma membrane protein transport"/>
    <property type="evidence" value="ECO:0007669"/>
    <property type="project" value="TreeGrafter"/>
</dbReference>
<evidence type="ECO:0000256" key="3">
    <source>
        <dbReference type="ARBA" id="ARBA00022490"/>
    </source>
</evidence>
<dbReference type="Proteomes" id="UP000593567">
    <property type="component" value="Unassembled WGS sequence"/>
</dbReference>
<comment type="subcellular location">
    <subcellularLocation>
        <location evidence="1 6">Cytoplasm</location>
    </subcellularLocation>
</comment>
<feature type="domain" description="CDC48 N-terminal subdomain" evidence="7">
    <location>
        <begin position="1"/>
        <end position="81"/>
    </location>
</feature>
<evidence type="ECO:0000256" key="6">
    <source>
        <dbReference type="RuleBase" id="RU367045"/>
    </source>
</evidence>
<comment type="cofactor">
    <cofactor evidence="6">
        <name>Mg(2+)</name>
        <dbReference type="ChEBI" id="CHEBI:18420"/>
    </cofactor>
    <text evidence="6">Binds 1 Mg(2+) ion per subunit.</text>
</comment>
<proteinExistence type="inferred from homology"/>
<dbReference type="GO" id="GO:0035494">
    <property type="term" value="P:SNARE complex disassembly"/>
    <property type="evidence" value="ECO:0007669"/>
    <property type="project" value="InterPro"/>
</dbReference>
<dbReference type="InterPro" id="IPR009010">
    <property type="entry name" value="Asp_de-COase-like_dom_sf"/>
</dbReference>
<keyword evidence="3 6" id="KW-0963">Cytoplasm</keyword>
<name>A0A7J7K644_BUGNE</name>
<dbReference type="EMBL" id="VXIV02001261">
    <property type="protein sequence ID" value="KAF6033683.1"/>
    <property type="molecule type" value="Genomic_DNA"/>
</dbReference>
<dbReference type="AlphaFoldDB" id="A0A7J7K644"/>
<dbReference type="GO" id="GO:0005795">
    <property type="term" value="C:Golgi stack"/>
    <property type="evidence" value="ECO:0007669"/>
    <property type="project" value="TreeGrafter"/>
</dbReference>
<evidence type="ECO:0000256" key="2">
    <source>
        <dbReference type="ARBA" id="ARBA00006914"/>
    </source>
</evidence>
<dbReference type="Pfam" id="PF02359">
    <property type="entry name" value="CDC48_N"/>
    <property type="match status" value="1"/>
</dbReference>
<comment type="similarity">
    <text evidence="2 6">Belongs to the AAA ATPase family.</text>
</comment>
<accession>A0A7J7K644</accession>
<keyword evidence="9" id="KW-1185">Reference proteome</keyword>
<dbReference type="GO" id="GO:0016887">
    <property type="term" value="F:ATP hydrolysis activity"/>
    <property type="evidence" value="ECO:0007669"/>
    <property type="project" value="InterPro"/>
</dbReference>
<gene>
    <name evidence="8" type="ORF">EB796_008010</name>
</gene>
<keyword evidence="6" id="KW-0460">Magnesium</keyword>
<comment type="caution">
    <text evidence="8">The sequence shown here is derived from an EMBL/GenBank/DDBJ whole genome shotgun (WGS) entry which is preliminary data.</text>
</comment>
<keyword evidence="6" id="KW-0479">Metal-binding</keyword>
<sequence length="163" mass="18873">MKVAQCPTDELSLTNCAVTHPDDIDAEKYRHIVVKSEGKDYHFSIRNHNYVKPGTIGFSAPLRKWAVLSINQPIMVRSYKVDASRQNINQVAFTVDTLSKKIFKLQCCKISQRSHITLTRWLQSWPCSLHRLVWHWHWSANCLSDARQETPYTDSQRDSSDSL</sequence>
<dbReference type="Gene3D" id="2.40.40.20">
    <property type="match status" value="1"/>
</dbReference>
<keyword evidence="6" id="KW-0653">Protein transport</keyword>
<keyword evidence="6" id="KW-0378">Hydrolase</keyword>
<dbReference type="InterPro" id="IPR039812">
    <property type="entry name" value="Vesicle-fus_ATPase"/>
</dbReference>
<evidence type="ECO:0000313" key="8">
    <source>
        <dbReference type="EMBL" id="KAF6033683.1"/>
    </source>
</evidence>
<reference evidence="8" key="1">
    <citation type="submission" date="2020-06" db="EMBL/GenBank/DDBJ databases">
        <title>Draft genome of Bugula neritina, a colonial animal packing powerful symbionts and potential medicines.</title>
        <authorList>
            <person name="Rayko M."/>
        </authorList>
    </citation>
    <scope>NUCLEOTIDE SEQUENCE [LARGE SCALE GENOMIC DNA]</scope>
    <source>
        <strain evidence="8">Kwan_BN1</strain>
    </source>
</reference>
<dbReference type="PANTHER" id="PTHR23078:SF3">
    <property type="entry name" value="VESICLE-FUSING ATPASE"/>
    <property type="match status" value="1"/>
</dbReference>
<keyword evidence="4 6" id="KW-0547">Nucleotide-binding</keyword>
<comment type="catalytic activity">
    <reaction evidence="6">
        <text>ATP + H2O = ADP + phosphate + H(+)</text>
        <dbReference type="Rhea" id="RHEA:13065"/>
        <dbReference type="ChEBI" id="CHEBI:15377"/>
        <dbReference type="ChEBI" id="CHEBI:15378"/>
        <dbReference type="ChEBI" id="CHEBI:30616"/>
        <dbReference type="ChEBI" id="CHEBI:43474"/>
        <dbReference type="ChEBI" id="CHEBI:456216"/>
        <dbReference type="EC" id="3.6.4.6"/>
    </reaction>
</comment>
<dbReference type="FunFam" id="2.40.40.20:FF:000012">
    <property type="entry name" value="Vesicle-fusing ATPase protein"/>
    <property type="match status" value="1"/>
</dbReference>
<dbReference type="InterPro" id="IPR003338">
    <property type="entry name" value="CDC4_N-term_subdom"/>
</dbReference>
<keyword evidence="5 6" id="KW-0067">ATP-binding</keyword>
<evidence type="ECO:0000256" key="4">
    <source>
        <dbReference type="ARBA" id="ARBA00022741"/>
    </source>
</evidence>
<evidence type="ECO:0000256" key="5">
    <source>
        <dbReference type="ARBA" id="ARBA00022840"/>
    </source>
</evidence>
<dbReference type="OrthoDB" id="9982946at2759"/>
<comment type="function">
    <text evidence="6">Required for vesicle-mediated transport. Catalyzes the fusion of transport vesicles within the Golgi cisternae. Is also required for transport from the endoplasmic reticulum to the Golgi stack. Seems to function as a fusion protein required for the delivery of cargo proteins to all compartments of the Golgi stack independent of vesicle origin.</text>
</comment>
<evidence type="ECO:0000313" key="9">
    <source>
        <dbReference type="Proteomes" id="UP000593567"/>
    </source>
</evidence>
<evidence type="ECO:0000259" key="7">
    <source>
        <dbReference type="SMART" id="SM01073"/>
    </source>
</evidence>
<dbReference type="PANTHER" id="PTHR23078">
    <property type="entry name" value="VESICULAR-FUSION PROTEIN NSF"/>
    <property type="match status" value="1"/>
</dbReference>
<dbReference type="SUPFAM" id="SSF50692">
    <property type="entry name" value="ADC-like"/>
    <property type="match status" value="1"/>
</dbReference>
<dbReference type="SMART" id="SM01073">
    <property type="entry name" value="CDC48_N"/>
    <property type="match status" value="1"/>
</dbReference>